<name>A0ABQ8JI96_DERPT</name>
<proteinExistence type="inferred from homology"/>
<dbReference type="InterPro" id="IPR006722">
    <property type="entry name" value="Sedlin"/>
</dbReference>
<accession>A0ABQ8JI96</accession>
<evidence type="ECO:0000313" key="5">
    <source>
        <dbReference type="Proteomes" id="UP000887458"/>
    </source>
</evidence>
<evidence type="ECO:0000256" key="3">
    <source>
        <dbReference type="ARBA" id="ARBA00022892"/>
    </source>
</evidence>
<keyword evidence="3" id="KW-0931">ER-Golgi transport</keyword>
<evidence type="ECO:0000313" key="4">
    <source>
        <dbReference type="EMBL" id="KAH9422332.1"/>
    </source>
</evidence>
<evidence type="ECO:0000256" key="1">
    <source>
        <dbReference type="ARBA" id="ARBA00004556"/>
    </source>
</evidence>
<reference evidence="4 5" key="2">
    <citation type="journal article" date="2022" name="Mol. Biol. Evol.">
        <title>Comparative Genomics Reveals Insights into the Divergent Evolution of Astigmatic Mites and Household Pest Adaptations.</title>
        <authorList>
            <person name="Xiong Q."/>
            <person name="Wan A.T."/>
            <person name="Liu X."/>
            <person name="Fung C.S."/>
            <person name="Xiao X."/>
            <person name="Malainual N."/>
            <person name="Hou J."/>
            <person name="Wang L."/>
            <person name="Wang M."/>
            <person name="Yang K.Y."/>
            <person name="Cui Y."/>
            <person name="Leung E.L."/>
            <person name="Nong W."/>
            <person name="Shin S.K."/>
            <person name="Au S.W."/>
            <person name="Jeong K.Y."/>
            <person name="Chew F.T."/>
            <person name="Hui J.H."/>
            <person name="Leung T.F."/>
            <person name="Tungtrongchitr A."/>
            <person name="Zhong N."/>
            <person name="Liu Z."/>
            <person name="Tsui S.K."/>
        </authorList>
    </citation>
    <scope>NUCLEOTIDE SEQUENCE [LARGE SCALE GENOMIC DNA]</scope>
    <source>
        <strain evidence="4">Derp</strain>
    </source>
</reference>
<gene>
    <name evidence="4" type="primary">TRAPPC2L</name>
    <name evidence="4" type="ORF">DERP_002629</name>
</gene>
<dbReference type="EMBL" id="NJHN03000037">
    <property type="protein sequence ID" value="KAH9422332.1"/>
    <property type="molecule type" value="Genomic_DNA"/>
</dbReference>
<comment type="caution">
    <text evidence="4">The sequence shown here is derived from an EMBL/GenBank/DDBJ whole genome shotgun (WGS) entry which is preliminary data.</text>
</comment>
<evidence type="ECO:0000256" key="2">
    <source>
        <dbReference type="ARBA" id="ARBA00006626"/>
    </source>
</evidence>
<protein>
    <submittedName>
        <fullName evidence="4">Trafficking protein particle complex subunit 2-like protein</fullName>
    </submittedName>
</protein>
<keyword evidence="5" id="KW-1185">Reference proteome</keyword>
<reference evidence="4 5" key="1">
    <citation type="journal article" date="2018" name="J. Allergy Clin. Immunol.">
        <title>High-quality assembly of Dermatophagoides pteronyssinus genome and transcriptome reveals a wide range of novel allergens.</title>
        <authorList>
            <person name="Liu X.Y."/>
            <person name="Yang K.Y."/>
            <person name="Wang M.Q."/>
            <person name="Kwok J.S."/>
            <person name="Zeng X."/>
            <person name="Yang Z."/>
            <person name="Xiao X.J."/>
            <person name="Lau C.P."/>
            <person name="Li Y."/>
            <person name="Huang Z.M."/>
            <person name="Ba J.G."/>
            <person name="Yim A.K."/>
            <person name="Ouyang C.Y."/>
            <person name="Ngai S.M."/>
            <person name="Chan T.F."/>
            <person name="Leung E.L."/>
            <person name="Liu L."/>
            <person name="Liu Z.G."/>
            <person name="Tsui S.K."/>
        </authorList>
    </citation>
    <scope>NUCLEOTIDE SEQUENCE [LARGE SCALE GENOMIC DNA]</scope>
    <source>
        <strain evidence="4">Derp</strain>
    </source>
</reference>
<dbReference type="Proteomes" id="UP000887458">
    <property type="component" value="Unassembled WGS sequence"/>
</dbReference>
<dbReference type="InterPro" id="IPR011012">
    <property type="entry name" value="Longin-like_dom_sf"/>
</dbReference>
<dbReference type="PANTHER" id="PTHR12403">
    <property type="entry name" value="TRAFFICKING PROTEIN PARTICLE COMPLEX SUBUNIT 2"/>
    <property type="match status" value="1"/>
</dbReference>
<organism evidence="4 5">
    <name type="scientific">Dermatophagoides pteronyssinus</name>
    <name type="common">European house dust mite</name>
    <dbReference type="NCBI Taxonomy" id="6956"/>
    <lineage>
        <taxon>Eukaryota</taxon>
        <taxon>Metazoa</taxon>
        <taxon>Ecdysozoa</taxon>
        <taxon>Arthropoda</taxon>
        <taxon>Chelicerata</taxon>
        <taxon>Arachnida</taxon>
        <taxon>Acari</taxon>
        <taxon>Acariformes</taxon>
        <taxon>Sarcoptiformes</taxon>
        <taxon>Astigmata</taxon>
        <taxon>Psoroptidia</taxon>
        <taxon>Analgoidea</taxon>
        <taxon>Pyroglyphidae</taxon>
        <taxon>Dermatophagoidinae</taxon>
        <taxon>Dermatophagoides</taxon>
    </lineage>
</organism>
<comment type="subcellular location">
    <subcellularLocation>
        <location evidence="1">Cytoplasm</location>
        <location evidence="1">Perinuclear region</location>
    </subcellularLocation>
</comment>
<dbReference type="Gene3D" id="3.30.450.70">
    <property type="match status" value="1"/>
</dbReference>
<dbReference type="Pfam" id="PF04628">
    <property type="entry name" value="Sedlin_N"/>
    <property type="match status" value="1"/>
</dbReference>
<comment type="similarity">
    <text evidence="2">Belongs to the TRAPP small subunits family. Sedlin subfamily.</text>
</comment>
<dbReference type="SUPFAM" id="SSF64356">
    <property type="entry name" value="SNARE-like"/>
    <property type="match status" value="1"/>
</dbReference>
<keyword evidence="3" id="KW-0813">Transport</keyword>
<sequence length="133" mass="15263">MSILALSIVNNHNTPVLIRTRNPKSESNNEIDLLFKLHSSLDVIDEKQLNRETFLGLLTQSDQYKIYGYCSATNNKILLMVANNQTIRDNEARAILKTLHNHFVDCTTSNPFYVHGQPIHSKHLMRKIDEIFG</sequence>